<feature type="transmembrane region" description="Helical" evidence="2">
    <location>
        <begin position="50"/>
        <end position="69"/>
    </location>
</feature>
<dbReference type="KEGG" id="ahel:Q31a_58420"/>
<dbReference type="RefSeq" id="WP_145084868.1">
    <property type="nucleotide sequence ID" value="NZ_CP036298.1"/>
</dbReference>
<accession>A0A518GFT6</accession>
<feature type="region of interest" description="Disordered" evidence="1">
    <location>
        <begin position="68"/>
        <end position="88"/>
    </location>
</feature>
<sequence>MATASEPLEPDWLVARMNAIRNEGEVHVSELHDEADRLTDWREYVRANPLASFAIASAVGYSVVSSVSGRGSAPKMSRKSSSEAVPGDTVASMGITSGLMALAGSLASTAVRQYLTHKVKGWSP</sequence>
<keyword evidence="2" id="KW-0812">Transmembrane</keyword>
<proteinExistence type="predicted"/>
<dbReference type="AlphaFoldDB" id="A0A518GFT6"/>
<evidence type="ECO:0000256" key="2">
    <source>
        <dbReference type="SAM" id="Phobius"/>
    </source>
</evidence>
<keyword evidence="4" id="KW-1185">Reference proteome</keyword>
<evidence type="ECO:0000313" key="3">
    <source>
        <dbReference type="EMBL" id="QDV27453.1"/>
    </source>
</evidence>
<keyword evidence="2" id="KW-1133">Transmembrane helix</keyword>
<name>A0A518GFT6_9BACT</name>
<evidence type="ECO:0000313" key="4">
    <source>
        <dbReference type="Proteomes" id="UP000318017"/>
    </source>
</evidence>
<dbReference type="EMBL" id="CP036298">
    <property type="protein sequence ID" value="QDV27453.1"/>
    <property type="molecule type" value="Genomic_DNA"/>
</dbReference>
<keyword evidence="2" id="KW-0472">Membrane</keyword>
<evidence type="ECO:0000256" key="1">
    <source>
        <dbReference type="SAM" id="MobiDB-lite"/>
    </source>
</evidence>
<gene>
    <name evidence="3" type="ORF">Q31a_58420</name>
</gene>
<reference evidence="3 4" key="1">
    <citation type="submission" date="2019-02" db="EMBL/GenBank/DDBJ databases">
        <title>Deep-cultivation of Planctomycetes and their phenomic and genomic characterization uncovers novel biology.</title>
        <authorList>
            <person name="Wiegand S."/>
            <person name="Jogler M."/>
            <person name="Boedeker C."/>
            <person name="Pinto D."/>
            <person name="Vollmers J."/>
            <person name="Rivas-Marin E."/>
            <person name="Kohn T."/>
            <person name="Peeters S.H."/>
            <person name="Heuer A."/>
            <person name="Rast P."/>
            <person name="Oberbeckmann S."/>
            <person name="Bunk B."/>
            <person name="Jeske O."/>
            <person name="Meyerdierks A."/>
            <person name="Storesund J.E."/>
            <person name="Kallscheuer N."/>
            <person name="Luecker S."/>
            <person name="Lage O.M."/>
            <person name="Pohl T."/>
            <person name="Merkel B.J."/>
            <person name="Hornburger P."/>
            <person name="Mueller R.-W."/>
            <person name="Bruemmer F."/>
            <person name="Labrenz M."/>
            <person name="Spormann A.M."/>
            <person name="Op den Camp H."/>
            <person name="Overmann J."/>
            <person name="Amann R."/>
            <person name="Jetten M.S.M."/>
            <person name="Mascher T."/>
            <person name="Medema M.H."/>
            <person name="Devos D.P."/>
            <person name="Kaster A.-K."/>
            <person name="Ovreas L."/>
            <person name="Rohde M."/>
            <person name="Galperin M.Y."/>
            <person name="Jogler C."/>
        </authorList>
    </citation>
    <scope>NUCLEOTIDE SEQUENCE [LARGE SCALE GENOMIC DNA]</scope>
    <source>
        <strain evidence="3 4">Q31a</strain>
    </source>
</reference>
<dbReference type="Proteomes" id="UP000318017">
    <property type="component" value="Chromosome"/>
</dbReference>
<organism evidence="3 4">
    <name type="scientific">Aureliella helgolandensis</name>
    <dbReference type="NCBI Taxonomy" id="2527968"/>
    <lineage>
        <taxon>Bacteria</taxon>
        <taxon>Pseudomonadati</taxon>
        <taxon>Planctomycetota</taxon>
        <taxon>Planctomycetia</taxon>
        <taxon>Pirellulales</taxon>
        <taxon>Pirellulaceae</taxon>
        <taxon>Aureliella</taxon>
    </lineage>
</organism>
<protein>
    <submittedName>
        <fullName evidence="3">Uncharacterized protein</fullName>
    </submittedName>
</protein>